<dbReference type="GO" id="GO:0046872">
    <property type="term" value="F:metal ion binding"/>
    <property type="evidence" value="ECO:0007669"/>
    <property type="project" value="UniProtKB-KW"/>
</dbReference>
<feature type="domain" description="Amidohydrolase-related" evidence="6">
    <location>
        <begin position="83"/>
        <end position="438"/>
    </location>
</feature>
<evidence type="ECO:0000256" key="5">
    <source>
        <dbReference type="SAM" id="SignalP"/>
    </source>
</evidence>
<protein>
    <recommendedName>
        <fullName evidence="6">Amidohydrolase-related domain-containing protein</fullName>
    </recommendedName>
</protein>
<evidence type="ECO:0000256" key="1">
    <source>
        <dbReference type="ARBA" id="ARBA00001947"/>
    </source>
</evidence>
<dbReference type="Gene3D" id="3.20.20.140">
    <property type="entry name" value="Metal-dependent hydrolases"/>
    <property type="match status" value="1"/>
</dbReference>
<evidence type="ECO:0000313" key="7">
    <source>
        <dbReference type="EMBL" id="PNS19810.1"/>
    </source>
</evidence>
<reference evidence="7 8" key="1">
    <citation type="submission" date="2017-06" db="EMBL/GenBank/DDBJ databases">
        <title>Draft genome sequence of a variant of Elsinoe murrayae.</title>
        <authorList>
            <person name="Cheng Q."/>
        </authorList>
    </citation>
    <scope>NUCLEOTIDE SEQUENCE [LARGE SCALE GENOMIC DNA]</scope>
    <source>
        <strain evidence="7 8">CQ-2017a</strain>
    </source>
</reference>
<evidence type="ECO:0000259" key="6">
    <source>
        <dbReference type="Pfam" id="PF01979"/>
    </source>
</evidence>
<keyword evidence="4" id="KW-0862">Zinc</keyword>
<evidence type="ECO:0000256" key="3">
    <source>
        <dbReference type="ARBA" id="ARBA00022801"/>
    </source>
</evidence>
<sequence>MLVTARVTLLYLSLAIALPLSLAATLFEGGTVIAFDDTTQRLRVIRDGAVLVDGNTITGVYSSNEVRTLPPDTETVDITGDIISTGFVDTHRHVWQTAYRSIGSNTSLAEYLVLYSPFGSPYRAWTPDDIYISQLMGWYDALNGGTTTILDHAHGAWTAEHSQAALQATFDSGARAFWSYWFQGQPLPDTITFDEQIAFVTNLSRSGVFDNSPSELGIAYDAFTPNDPAGARRVLDLARELNVSSLSTHAMLGPYGVENNPSDVNSFGFLNQSIPVIFGHASYITESDSALLRQYNHYISITPESEMHFGHDHPVTHLVQDQASLGVDCGWTYSGDILTQARIWLQVVRRTLYREVLQRRQVPSNNPMSVEQAFLLATRNGGLALRRPDIGVLAEGAKADLLVWNGQSLNMLGWDDPVAAVILHANIGDLKHVMVDGVFKKRDYKLLVEGYEALRSRFLETARKIQAVYKDAAKNITYEGANQIGSVYVPTFEADVLRGSGTGY</sequence>
<dbReference type="InParanoid" id="A0A2K1QXU5"/>
<dbReference type="GO" id="GO:0019239">
    <property type="term" value="F:deaminase activity"/>
    <property type="evidence" value="ECO:0007669"/>
    <property type="project" value="TreeGrafter"/>
</dbReference>
<name>A0A2K1QXU5_9PEZI</name>
<evidence type="ECO:0000256" key="4">
    <source>
        <dbReference type="ARBA" id="ARBA00022833"/>
    </source>
</evidence>
<dbReference type="InterPro" id="IPR032466">
    <property type="entry name" value="Metal_Hydrolase"/>
</dbReference>
<dbReference type="EMBL" id="NKHZ01000029">
    <property type="protein sequence ID" value="PNS19810.1"/>
    <property type="molecule type" value="Genomic_DNA"/>
</dbReference>
<accession>A0A2K1QXU5</accession>
<dbReference type="PANTHER" id="PTHR11271:SF37">
    <property type="entry name" value="FAMILY PROTEIN, PUTATIVE (AFU_ORTHOLOGUE AFUA_4G00460)-RELATED"/>
    <property type="match status" value="1"/>
</dbReference>
<dbReference type="InterPro" id="IPR011059">
    <property type="entry name" value="Metal-dep_hydrolase_composite"/>
</dbReference>
<dbReference type="SUPFAM" id="SSF51556">
    <property type="entry name" value="Metallo-dependent hydrolases"/>
    <property type="match status" value="1"/>
</dbReference>
<keyword evidence="5" id="KW-0732">Signal</keyword>
<organism evidence="7 8">
    <name type="scientific">Sphaceloma murrayae</name>
    <dbReference type="NCBI Taxonomy" id="2082308"/>
    <lineage>
        <taxon>Eukaryota</taxon>
        <taxon>Fungi</taxon>
        <taxon>Dikarya</taxon>
        <taxon>Ascomycota</taxon>
        <taxon>Pezizomycotina</taxon>
        <taxon>Dothideomycetes</taxon>
        <taxon>Dothideomycetidae</taxon>
        <taxon>Myriangiales</taxon>
        <taxon>Elsinoaceae</taxon>
        <taxon>Sphaceloma</taxon>
    </lineage>
</organism>
<feature type="signal peptide" evidence="5">
    <location>
        <begin position="1"/>
        <end position="23"/>
    </location>
</feature>
<comment type="cofactor">
    <cofactor evidence="1">
        <name>Zn(2+)</name>
        <dbReference type="ChEBI" id="CHEBI:29105"/>
    </cofactor>
</comment>
<dbReference type="InterPro" id="IPR051607">
    <property type="entry name" value="Metallo-dep_hydrolases"/>
</dbReference>
<feature type="chain" id="PRO_5014446543" description="Amidohydrolase-related domain-containing protein" evidence="5">
    <location>
        <begin position="24"/>
        <end position="504"/>
    </location>
</feature>
<keyword evidence="2" id="KW-0479">Metal-binding</keyword>
<dbReference type="Pfam" id="PF01979">
    <property type="entry name" value="Amidohydro_1"/>
    <property type="match status" value="1"/>
</dbReference>
<comment type="caution">
    <text evidence="7">The sequence shown here is derived from an EMBL/GenBank/DDBJ whole genome shotgun (WGS) entry which is preliminary data.</text>
</comment>
<dbReference type="STRING" id="2082308.A0A2K1QXU5"/>
<dbReference type="AlphaFoldDB" id="A0A2K1QXU5"/>
<dbReference type="GO" id="GO:0005829">
    <property type="term" value="C:cytosol"/>
    <property type="evidence" value="ECO:0007669"/>
    <property type="project" value="TreeGrafter"/>
</dbReference>
<dbReference type="OrthoDB" id="194468at2759"/>
<dbReference type="Gene3D" id="2.30.40.10">
    <property type="entry name" value="Urease, subunit C, domain 1"/>
    <property type="match status" value="1"/>
</dbReference>
<dbReference type="SUPFAM" id="SSF51338">
    <property type="entry name" value="Composite domain of metallo-dependent hydrolases"/>
    <property type="match status" value="2"/>
</dbReference>
<evidence type="ECO:0000256" key="2">
    <source>
        <dbReference type="ARBA" id="ARBA00022723"/>
    </source>
</evidence>
<evidence type="ECO:0000313" key="8">
    <source>
        <dbReference type="Proteomes" id="UP000243797"/>
    </source>
</evidence>
<dbReference type="Proteomes" id="UP000243797">
    <property type="component" value="Unassembled WGS sequence"/>
</dbReference>
<dbReference type="PANTHER" id="PTHR11271">
    <property type="entry name" value="GUANINE DEAMINASE"/>
    <property type="match status" value="1"/>
</dbReference>
<dbReference type="InterPro" id="IPR006680">
    <property type="entry name" value="Amidohydro-rel"/>
</dbReference>
<proteinExistence type="predicted"/>
<gene>
    <name evidence="7" type="ORF">CAC42_7777</name>
</gene>
<keyword evidence="8" id="KW-1185">Reference proteome</keyword>
<keyword evidence="3" id="KW-0378">Hydrolase</keyword>